<dbReference type="AlphaFoldDB" id="A0A0F3GTA6"/>
<dbReference type="PANTHER" id="PTHR42832">
    <property type="entry name" value="AMINO ACID AMINOTRANSFERASE"/>
    <property type="match status" value="1"/>
</dbReference>
<keyword evidence="2 4" id="KW-0032">Aminotransferase</keyword>
<dbReference type="SUPFAM" id="SSF53383">
    <property type="entry name" value="PLP-dependent transferases"/>
    <property type="match status" value="1"/>
</dbReference>
<gene>
    <name evidence="6" type="ORF">MBAV_002738</name>
</gene>
<dbReference type="InterPro" id="IPR015424">
    <property type="entry name" value="PyrdxlP-dep_Trfase"/>
</dbReference>
<dbReference type="CDD" id="cd00609">
    <property type="entry name" value="AAT_like"/>
    <property type="match status" value="1"/>
</dbReference>
<evidence type="ECO:0000313" key="6">
    <source>
        <dbReference type="EMBL" id="KJU85072.1"/>
    </source>
</evidence>
<dbReference type="PROSITE" id="PS00105">
    <property type="entry name" value="AA_TRANSFER_CLASS_1"/>
    <property type="match status" value="1"/>
</dbReference>
<evidence type="ECO:0000256" key="4">
    <source>
        <dbReference type="RuleBase" id="RU000481"/>
    </source>
</evidence>
<evidence type="ECO:0000256" key="1">
    <source>
        <dbReference type="ARBA" id="ARBA00001933"/>
    </source>
</evidence>
<dbReference type="Proteomes" id="UP000033423">
    <property type="component" value="Unassembled WGS sequence"/>
</dbReference>
<dbReference type="PANTHER" id="PTHR42832:SF3">
    <property type="entry name" value="L-GLUTAMINE--4-(METHYLSULFANYL)-2-OXOBUTANOATE AMINOTRANSFERASE"/>
    <property type="match status" value="1"/>
</dbReference>
<evidence type="ECO:0000256" key="2">
    <source>
        <dbReference type="ARBA" id="ARBA00022576"/>
    </source>
</evidence>
<reference evidence="6 7" key="1">
    <citation type="submission" date="2015-02" db="EMBL/GenBank/DDBJ databases">
        <title>Single-cell genomics of uncultivated deep-branching MTB reveals a conserved set of magnetosome genes.</title>
        <authorList>
            <person name="Kolinko S."/>
            <person name="Richter M."/>
            <person name="Glockner F.O."/>
            <person name="Brachmann A."/>
            <person name="Schuler D."/>
        </authorList>
    </citation>
    <scope>NUCLEOTIDE SEQUENCE [LARGE SCALE GENOMIC DNA]</scope>
    <source>
        <strain evidence="6">TM-1</strain>
    </source>
</reference>
<dbReference type="InterPro" id="IPR050881">
    <property type="entry name" value="LL-DAP_aminotransferase"/>
</dbReference>
<evidence type="ECO:0000313" key="7">
    <source>
        <dbReference type="Proteomes" id="UP000033423"/>
    </source>
</evidence>
<comment type="caution">
    <text evidence="6">The sequence shown here is derived from an EMBL/GenBank/DDBJ whole genome shotgun (WGS) entry which is preliminary data.</text>
</comment>
<dbReference type="Pfam" id="PF00155">
    <property type="entry name" value="Aminotran_1_2"/>
    <property type="match status" value="1"/>
</dbReference>
<protein>
    <recommendedName>
        <fullName evidence="4">Aminotransferase</fullName>
        <ecNumber evidence="4">2.6.1.-</ecNumber>
    </recommendedName>
</protein>
<dbReference type="InterPro" id="IPR015422">
    <property type="entry name" value="PyrdxlP-dep_Trfase_small"/>
</dbReference>
<dbReference type="InterPro" id="IPR004838">
    <property type="entry name" value="NHTrfase_class1_PyrdxlP-BS"/>
</dbReference>
<dbReference type="EMBL" id="LACI01001170">
    <property type="protein sequence ID" value="KJU85072.1"/>
    <property type="molecule type" value="Genomic_DNA"/>
</dbReference>
<dbReference type="GO" id="GO:0030170">
    <property type="term" value="F:pyridoxal phosphate binding"/>
    <property type="evidence" value="ECO:0007669"/>
    <property type="project" value="InterPro"/>
</dbReference>
<comment type="cofactor">
    <cofactor evidence="1 4">
        <name>pyridoxal 5'-phosphate</name>
        <dbReference type="ChEBI" id="CHEBI:597326"/>
    </cofactor>
</comment>
<dbReference type="InterPro" id="IPR004839">
    <property type="entry name" value="Aminotransferase_I/II_large"/>
</dbReference>
<keyword evidence="7" id="KW-1185">Reference proteome</keyword>
<dbReference type="EC" id="2.6.1.-" evidence="4"/>
<proteinExistence type="inferred from homology"/>
<name>A0A0F3GTA6_9BACT</name>
<feature type="domain" description="Aminotransferase class I/classII large" evidence="5">
    <location>
        <begin position="37"/>
        <end position="386"/>
    </location>
</feature>
<dbReference type="Gene3D" id="3.40.640.10">
    <property type="entry name" value="Type I PLP-dependent aspartate aminotransferase-like (Major domain)"/>
    <property type="match status" value="1"/>
</dbReference>
<evidence type="ECO:0000259" key="5">
    <source>
        <dbReference type="Pfam" id="PF00155"/>
    </source>
</evidence>
<dbReference type="Gene3D" id="3.90.1150.10">
    <property type="entry name" value="Aspartate Aminotransferase, domain 1"/>
    <property type="match status" value="1"/>
</dbReference>
<dbReference type="GO" id="GO:0009089">
    <property type="term" value="P:lysine biosynthetic process via diaminopimelate"/>
    <property type="evidence" value="ECO:0007669"/>
    <property type="project" value="InterPro"/>
</dbReference>
<dbReference type="InterPro" id="IPR015421">
    <property type="entry name" value="PyrdxlP-dep_Trfase_major"/>
</dbReference>
<keyword evidence="3 4" id="KW-0808">Transferase</keyword>
<dbReference type="GO" id="GO:0010285">
    <property type="term" value="F:L,L-diaminopimelate aminotransferase activity"/>
    <property type="evidence" value="ECO:0007669"/>
    <property type="project" value="InterPro"/>
</dbReference>
<sequence length="391" mass="43841">MRSPINTALAERVRNLPPYLFDRIDRLKTEAVRNKVDVIDLSIGDPDIPTPSVIVEALKQAAENPEHHRYPSYRGMASFRGAVSAWYKRRFNVAIDPELEALSLIGSKEGVGHLPLAFVNPGDVVLCPCPGYPVYSIGTLFAQGQPYFMPLKEENDYFPDFAAIPQDILKRARLMFLNYPNNPTSAATGRENFLRAIDLAHEHDIIICHDAAYTETYFDDKRPLSFMEIDGAREVAIELHSLSKTYNMTGWRIGFAVGNRDLVQGLGKIKTNLDSGVFQAIQEAAIVALQMSDDQSAYIRDTYQQRRDCMYDGLRGLGLSVKKPEATFYLWARVPEKFGSEAFSVHLLEKSGVLATPGNGFGVNGEGYIRFALTKGVERIKEAIERMRRVI</sequence>
<dbReference type="NCBIfam" id="NF006756">
    <property type="entry name" value="PRK09276.1"/>
    <property type="match status" value="1"/>
</dbReference>
<dbReference type="NCBIfam" id="TIGR03540">
    <property type="entry name" value="DapC_direct"/>
    <property type="match status" value="1"/>
</dbReference>
<dbReference type="PATRIC" id="fig|29290.4.peg.3645"/>
<comment type="similarity">
    <text evidence="4">Belongs to the class-I pyridoxal-phosphate-dependent aminotransferase family.</text>
</comment>
<organism evidence="6 7">
    <name type="scientific">Candidatus Magnetobacterium bavaricum</name>
    <dbReference type="NCBI Taxonomy" id="29290"/>
    <lineage>
        <taxon>Bacteria</taxon>
        <taxon>Pseudomonadati</taxon>
        <taxon>Nitrospirota</taxon>
        <taxon>Thermodesulfovibrionia</taxon>
        <taxon>Thermodesulfovibrionales</taxon>
        <taxon>Candidatus Magnetobacteriaceae</taxon>
        <taxon>Candidatus Magnetobacterium</taxon>
    </lineage>
</organism>
<evidence type="ECO:0000256" key="3">
    <source>
        <dbReference type="ARBA" id="ARBA00022679"/>
    </source>
</evidence>
<accession>A0A0F3GTA6</accession>
<dbReference type="InterPro" id="IPR019881">
    <property type="entry name" value="DAP-NH2Trfase_DapL_Desulfo"/>
</dbReference>